<accession>A0ABT9NX28</accession>
<dbReference type="InterPro" id="IPR014825">
    <property type="entry name" value="DNA_alkylation"/>
</dbReference>
<dbReference type="CDD" id="cd06561">
    <property type="entry name" value="AlkD_like"/>
    <property type="match status" value="1"/>
</dbReference>
<dbReference type="EMBL" id="JAUSQZ010000001">
    <property type="protein sequence ID" value="MDP9824977.1"/>
    <property type="molecule type" value="Genomic_DNA"/>
</dbReference>
<dbReference type="Proteomes" id="UP001235712">
    <property type="component" value="Unassembled WGS sequence"/>
</dbReference>
<name>A0ABT9NX28_9ACTN</name>
<reference evidence="1 2" key="1">
    <citation type="submission" date="2023-07" db="EMBL/GenBank/DDBJ databases">
        <title>Sequencing the genomes of 1000 actinobacteria strains.</title>
        <authorList>
            <person name="Klenk H.-P."/>
        </authorList>
    </citation>
    <scope>NUCLEOTIDE SEQUENCE [LARGE SCALE GENOMIC DNA]</scope>
    <source>
        <strain evidence="1 2">DSM 44388</strain>
    </source>
</reference>
<dbReference type="PANTHER" id="PTHR34070:SF1">
    <property type="entry name" value="DNA ALKYLATION REPAIR PROTEIN"/>
    <property type="match status" value="1"/>
</dbReference>
<dbReference type="Gene3D" id="1.25.10.90">
    <property type="match status" value="1"/>
</dbReference>
<proteinExistence type="predicted"/>
<gene>
    <name evidence="1" type="ORF">J2S57_000726</name>
</gene>
<comment type="caution">
    <text evidence="1">The sequence shown here is derived from an EMBL/GenBank/DDBJ whole genome shotgun (WGS) entry which is preliminary data.</text>
</comment>
<protein>
    <submittedName>
        <fullName evidence="1">3-methyladenine DNA glycosylase AlkD</fullName>
    </submittedName>
</protein>
<evidence type="ECO:0000313" key="1">
    <source>
        <dbReference type="EMBL" id="MDP9824977.1"/>
    </source>
</evidence>
<dbReference type="SUPFAM" id="SSF48371">
    <property type="entry name" value="ARM repeat"/>
    <property type="match status" value="1"/>
</dbReference>
<dbReference type="Pfam" id="PF08713">
    <property type="entry name" value="DNA_alkylation"/>
    <property type="match status" value="1"/>
</dbReference>
<organism evidence="1 2">
    <name type="scientific">Kineosporia succinea</name>
    <dbReference type="NCBI Taxonomy" id="84632"/>
    <lineage>
        <taxon>Bacteria</taxon>
        <taxon>Bacillati</taxon>
        <taxon>Actinomycetota</taxon>
        <taxon>Actinomycetes</taxon>
        <taxon>Kineosporiales</taxon>
        <taxon>Kineosporiaceae</taxon>
        <taxon>Kineosporia</taxon>
    </lineage>
</organism>
<dbReference type="PANTHER" id="PTHR34070">
    <property type="entry name" value="ARMADILLO-TYPE FOLD"/>
    <property type="match status" value="1"/>
</dbReference>
<dbReference type="InterPro" id="IPR016024">
    <property type="entry name" value="ARM-type_fold"/>
</dbReference>
<evidence type="ECO:0000313" key="2">
    <source>
        <dbReference type="Proteomes" id="UP001235712"/>
    </source>
</evidence>
<keyword evidence="2" id="KW-1185">Reference proteome</keyword>
<sequence length="230" mass="25944">MTEMVAAVEAAGSPEDASVKARYFQAFPGGYGEGDEFAGVSVPAIRALVRRFRSAATVSDAVELLQHRYNEVRLLGGLLLVELYRTEPEAAMRATLDNRHRLNNWNLVDAVVRDTIGAWLLAHPSRRTVLDELVVSENLWDRRIALISTFALLRAGEHDDTLRLCAAVLDDRHDLIHKAAGWMLREVGQRDRAVLDGFLERYAARMPRTMLSYAIEKHTPAERTRLRAKR</sequence>